<dbReference type="AlphaFoldDB" id="A0A2G9G3S1"/>
<comment type="caution">
    <text evidence="3">The sequence shown here is derived from an EMBL/GenBank/DDBJ whole genome shotgun (WGS) entry which is preliminary data.</text>
</comment>
<evidence type="ECO:0000259" key="2">
    <source>
        <dbReference type="Pfam" id="PF05678"/>
    </source>
</evidence>
<accession>A0A2G9G3S1</accession>
<feature type="region of interest" description="Disordered" evidence="1">
    <location>
        <begin position="1"/>
        <end position="50"/>
    </location>
</feature>
<dbReference type="Pfam" id="PF05678">
    <property type="entry name" value="VQ"/>
    <property type="match status" value="1"/>
</dbReference>
<feature type="compositionally biased region" description="Polar residues" evidence="1">
    <location>
        <begin position="1"/>
        <end position="13"/>
    </location>
</feature>
<evidence type="ECO:0000313" key="4">
    <source>
        <dbReference type="Proteomes" id="UP000231279"/>
    </source>
</evidence>
<name>A0A2G9G3S1_9LAMI</name>
<dbReference type="InterPro" id="IPR039610">
    <property type="entry name" value="VQ29"/>
</dbReference>
<gene>
    <name evidence="3" type="ORF">CDL12_27558</name>
</gene>
<protein>
    <recommendedName>
        <fullName evidence="2">VQ domain-containing protein</fullName>
    </recommendedName>
</protein>
<reference evidence="4" key="1">
    <citation type="journal article" date="2018" name="Gigascience">
        <title>Genome assembly of the Pink Ipe (Handroanthus impetiginosus, Bignoniaceae), a highly valued, ecologically keystone Neotropical timber forest tree.</title>
        <authorList>
            <person name="Silva-Junior O.B."/>
            <person name="Grattapaglia D."/>
            <person name="Novaes E."/>
            <person name="Collevatti R.G."/>
        </authorList>
    </citation>
    <scope>NUCLEOTIDE SEQUENCE [LARGE SCALE GENOMIC DNA]</scope>
    <source>
        <strain evidence="4">cv. UFG-1</strain>
    </source>
</reference>
<dbReference type="OrthoDB" id="689462at2759"/>
<evidence type="ECO:0000256" key="1">
    <source>
        <dbReference type="SAM" id="MobiDB-lite"/>
    </source>
</evidence>
<dbReference type="PANTHER" id="PTHR34794:SF1">
    <property type="entry name" value="OS10G0101800 PROTEIN"/>
    <property type="match status" value="1"/>
</dbReference>
<dbReference type="STRING" id="429701.A0A2G9G3S1"/>
<keyword evidence="4" id="KW-1185">Reference proteome</keyword>
<dbReference type="PANTHER" id="PTHR34794">
    <property type="entry name" value="EXPRESSED PROTEIN"/>
    <property type="match status" value="1"/>
</dbReference>
<evidence type="ECO:0000313" key="3">
    <source>
        <dbReference type="EMBL" id="PIM99940.1"/>
    </source>
</evidence>
<proteinExistence type="predicted"/>
<dbReference type="InterPro" id="IPR008889">
    <property type="entry name" value="VQ"/>
</dbReference>
<dbReference type="EMBL" id="NKXS01007269">
    <property type="protein sequence ID" value="PIM99940.1"/>
    <property type="molecule type" value="Genomic_DNA"/>
</dbReference>
<sequence length="146" mass="15497">MASSSASPTTQLPSEHPQEIISGKPPPAFRSAFHSVRKPPGKNIITKKPIAPLIPTPPRIYKVDPVDFRDVVQKLTSAAPEFHPTRLQEVAPPPLNLSPPQQRATAFPDNNITLVGAISPVGFNLSPASLAWCSSVLPSPGTVASL</sequence>
<organism evidence="3 4">
    <name type="scientific">Handroanthus impetiginosus</name>
    <dbReference type="NCBI Taxonomy" id="429701"/>
    <lineage>
        <taxon>Eukaryota</taxon>
        <taxon>Viridiplantae</taxon>
        <taxon>Streptophyta</taxon>
        <taxon>Embryophyta</taxon>
        <taxon>Tracheophyta</taxon>
        <taxon>Spermatophyta</taxon>
        <taxon>Magnoliopsida</taxon>
        <taxon>eudicotyledons</taxon>
        <taxon>Gunneridae</taxon>
        <taxon>Pentapetalae</taxon>
        <taxon>asterids</taxon>
        <taxon>lamiids</taxon>
        <taxon>Lamiales</taxon>
        <taxon>Bignoniaceae</taxon>
        <taxon>Crescentiina</taxon>
        <taxon>Tabebuia alliance</taxon>
        <taxon>Handroanthus</taxon>
    </lineage>
</organism>
<feature type="domain" description="VQ" evidence="2">
    <location>
        <begin position="56"/>
        <end position="76"/>
    </location>
</feature>
<dbReference type="Proteomes" id="UP000231279">
    <property type="component" value="Unassembled WGS sequence"/>
</dbReference>